<evidence type="ECO:0000256" key="7">
    <source>
        <dbReference type="SAM" id="Phobius"/>
    </source>
</evidence>
<proteinExistence type="predicted"/>
<dbReference type="InterPro" id="IPR017039">
    <property type="entry name" value="Virul_fac_BrkB"/>
</dbReference>
<comment type="subcellular location">
    <subcellularLocation>
        <location evidence="1">Cell membrane</location>
        <topology evidence="1">Multi-pass membrane protein</topology>
    </subcellularLocation>
</comment>
<feature type="transmembrane region" description="Helical" evidence="7">
    <location>
        <begin position="109"/>
        <end position="130"/>
    </location>
</feature>
<gene>
    <name evidence="8" type="ORF">ACFFSA_04225</name>
</gene>
<feature type="transmembrane region" description="Helical" evidence="7">
    <location>
        <begin position="47"/>
        <end position="75"/>
    </location>
</feature>
<feature type="transmembrane region" description="Helical" evidence="7">
    <location>
        <begin position="260"/>
        <end position="277"/>
    </location>
</feature>
<keyword evidence="9" id="KW-1185">Reference proteome</keyword>
<dbReference type="EMBL" id="JBHMBW010000003">
    <property type="protein sequence ID" value="MFB9622279.1"/>
    <property type="molecule type" value="Genomic_DNA"/>
</dbReference>
<organism evidence="8 9">
    <name type="scientific">Nonomuraea helvata</name>
    <dbReference type="NCBI Taxonomy" id="37484"/>
    <lineage>
        <taxon>Bacteria</taxon>
        <taxon>Bacillati</taxon>
        <taxon>Actinomycetota</taxon>
        <taxon>Actinomycetes</taxon>
        <taxon>Streptosporangiales</taxon>
        <taxon>Streptosporangiaceae</taxon>
        <taxon>Nonomuraea</taxon>
    </lineage>
</organism>
<evidence type="ECO:0000256" key="4">
    <source>
        <dbReference type="ARBA" id="ARBA00022989"/>
    </source>
</evidence>
<keyword evidence="2" id="KW-1003">Cell membrane</keyword>
<evidence type="ECO:0000256" key="2">
    <source>
        <dbReference type="ARBA" id="ARBA00022475"/>
    </source>
</evidence>
<accession>A0ABV5RS81</accession>
<keyword evidence="4 7" id="KW-1133">Transmembrane helix</keyword>
<evidence type="ECO:0000313" key="9">
    <source>
        <dbReference type="Proteomes" id="UP001589532"/>
    </source>
</evidence>
<dbReference type="RefSeq" id="WP_344997248.1">
    <property type="nucleotide sequence ID" value="NZ_BAAAXV010000009.1"/>
</dbReference>
<dbReference type="Pfam" id="PF03631">
    <property type="entry name" value="Virul_fac_BrkB"/>
    <property type="match status" value="1"/>
</dbReference>
<feature type="transmembrane region" description="Helical" evidence="7">
    <location>
        <begin position="196"/>
        <end position="222"/>
    </location>
</feature>
<evidence type="ECO:0000256" key="1">
    <source>
        <dbReference type="ARBA" id="ARBA00004651"/>
    </source>
</evidence>
<dbReference type="PANTHER" id="PTHR30213:SF1">
    <property type="entry name" value="INNER MEMBRANE PROTEIN YHJD"/>
    <property type="match status" value="1"/>
</dbReference>
<feature type="transmembrane region" description="Helical" evidence="7">
    <location>
        <begin position="234"/>
        <end position="254"/>
    </location>
</feature>
<evidence type="ECO:0000313" key="8">
    <source>
        <dbReference type="EMBL" id="MFB9622279.1"/>
    </source>
</evidence>
<name>A0ABV5RS81_9ACTN</name>
<keyword evidence="5 7" id="KW-0472">Membrane</keyword>
<evidence type="ECO:0000256" key="6">
    <source>
        <dbReference type="SAM" id="MobiDB-lite"/>
    </source>
</evidence>
<reference evidence="8 9" key="1">
    <citation type="submission" date="2024-09" db="EMBL/GenBank/DDBJ databases">
        <authorList>
            <person name="Sun Q."/>
            <person name="Mori K."/>
        </authorList>
    </citation>
    <scope>NUCLEOTIDE SEQUENCE [LARGE SCALE GENOMIC DNA]</scope>
    <source>
        <strain evidence="8 9">JCM 3143</strain>
    </source>
</reference>
<sequence length="337" mass="35720">MASLMGRIEAIKAWGLGKVDSWRVRRLWLDHLIRAVQRYQLQRGDRLAGAVTYFAFLSFFPLVSLSYAVLGFVVATSEATRKALEQAIVERLPGIATQLNLEAIGQAKATAGIIGLLGLLYAGLGALDALREALREVSMSTTPPLNFFLGKLRDLASLILIGVTMIASVLVAGFATTATDKVMHFVFGSESMLAGYGLRAAGVAASVGADWLLFLILLGWVARPTRPFRTIAKGALLGAIGFGLLKQVATLLLGQTLSNPIYGTFAVIVGLLLWMNFSARLILYVAAWTDTAGYCPPPAPTPIPYSGARAGEAPEVGEACGPDRAPGTRSRPGGSDA</sequence>
<evidence type="ECO:0000256" key="5">
    <source>
        <dbReference type="ARBA" id="ARBA00023136"/>
    </source>
</evidence>
<protein>
    <submittedName>
        <fullName evidence="8">YihY/virulence factor BrkB family protein</fullName>
    </submittedName>
</protein>
<dbReference type="Proteomes" id="UP001589532">
    <property type="component" value="Unassembled WGS sequence"/>
</dbReference>
<comment type="caution">
    <text evidence="8">The sequence shown here is derived from an EMBL/GenBank/DDBJ whole genome shotgun (WGS) entry which is preliminary data.</text>
</comment>
<feature type="transmembrane region" description="Helical" evidence="7">
    <location>
        <begin position="155"/>
        <end position="176"/>
    </location>
</feature>
<evidence type="ECO:0000256" key="3">
    <source>
        <dbReference type="ARBA" id="ARBA00022692"/>
    </source>
</evidence>
<keyword evidence="3 7" id="KW-0812">Transmembrane</keyword>
<feature type="region of interest" description="Disordered" evidence="6">
    <location>
        <begin position="305"/>
        <end position="337"/>
    </location>
</feature>
<dbReference type="PANTHER" id="PTHR30213">
    <property type="entry name" value="INNER MEMBRANE PROTEIN YHJD"/>
    <property type="match status" value="1"/>
</dbReference>